<feature type="transmembrane region" description="Helical" evidence="5">
    <location>
        <begin position="95"/>
        <end position="113"/>
    </location>
</feature>
<organism evidence="6 7">
    <name type="scientific">Aequorivita aquimaris</name>
    <dbReference type="NCBI Taxonomy" id="1548749"/>
    <lineage>
        <taxon>Bacteria</taxon>
        <taxon>Pseudomonadati</taxon>
        <taxon>Bacteroidota</taxon>
        <taxon>Flavobacteriia</taxon>
        <taxon>Flavobacteriales</taxon>
        <taxon>Flavobacteriaceae</taxon>
        <taxon>Aequorivita</taxon>
    </lineage>
</organism>
<dbReference type="GO" id="GO:0016020">
    <property type="term" value="C:membrane"/>
    <property type="evidence" value="ECO:0007669"/>
    <property type="project" value="UniProtKB-SubCell"/>
</dbReference>
<dbReference type="Proteomes" id="UP000070138">
    <property type="component" value="Unassembled WGS sequence"/>
</dbReference>
<dbReference type="OrthoDB" id="7960583at2"/>
<keyword evidence="2 5" id="KW-0812">Transmembrane</keyword>
<name>A0A137RKP7_9FLAO</name>
<proteinExistence type="predicted"/>
<feature type="transmembrane region" description="Helical" evidence="5">
    <location>
        <begin position="72"/>
        <end position="89"/>
    </location>
</feature>
<reference evidence="7" key="1">
    <citation type="submission" date="2014-10" db="EMBL/GenBank/DDBJ databases">
        <title>Genome sequencing of Vitellibacter sp. D-24.</title>
        <authorList>
            <person name="Thevarajoo S."/>
            <person name="Selvaratnam C."/>
            <person name="Goh K.M."/>
            <person name="Chong C.S."/>
        </authorList>
    </citation>
    <scope>NUCLEOTIDE SEQUENCE [LARGE SCALE GENOMIC DNA]</scope>
    <source>
        <strain evidence="7">D-24</strain>
    </source>
</reference>
<feature type="transmembrane region" description="Helical" evidence="5">
    <location>
        <begin position="7"/>
        <end position="28"/>
    </location>
</feature>
<protein>
    <recommendedName>
        <fullName evidence="8">DoxX family protein</fullName>
    </recommendedName>
</protein>
<dbReference type="Pfam" id="PF13564">
    <property type="entry name" value="DoxX_2"/>
    <property type="match status" value="1"/>
</dbReference>
<sequence length="118" mass="13601">MTAQKSIYWIATGLLSALFLYSAVMYLTDTAVIEGYYQDYQYPTYLVIPMALAKIFAIVFILLRKPKWVMEWAYAGLFFDMVLACFAHYRLNDPGITLPLLGILFLLVSYFFGKTVRP</sequence>
<dbReference type="RefSeq" id="WP_062620581.1">
    <property type="nucleotide sequence ID" value="NZ_JRWG01000002.1"/>
</dbReference>
<evidence type="ECO:0000256" key="2">
    <source>
        <dbReference type="ARBA" id="ARBA00022692"/>
    </source>
</evidence>
<keyword evidence="4 5" id="KW-0472">Membrane</keyword>
<evidence type="ECO:0000256" key="1">
    <source>
        <dbReference type="ARBA" id="ARBA00004141"/>
    </source>
</evidence>
<keyword evidence="3 5" id="KW-1133">Transmembrane helix</keyword>
<dbReference type="InterPro" id="IPR032808">
    <property type="entry name" value="DoxX"/>
</dbReference>
<dbReference type="AlphaFoldDB" id="A0A137RKP7"/>
<accession>A0A137RKP7</accession>
<evidence type="ECO:0000256" key="5">
    <source>
        <dbReference type="SAM" id="Phobius"/>
    </source>
</evidence>
<reference evidence="6 7" key="2">
    <citation type="journal article" date="2016" name="Int. J. Syst. Evol. Microbiol.">
        <title>Vitellibacter aquimaris sp. nov., a marine bacterium isolated from seawater.</title>
        <authorList>
            <person name="Thevarajoo S."/>
            <person name="Selvaratnam C."/>
            <person name="Goh K.M."/>
            <person name="Hong K.W."/>
            <person name="Chan X.Y."/>
            <person name="Chan K.G."/>
            <person name="Chong C.S."/>
        </authorList>
    </citation>
    <scope>NUCLEOTIDE SEQUENCE [LARGE SCALE GENOMIC DNA]</scope>
    <source>
        <strain evidence="6 7">D-24</strain>
    </source>
</reference>
<evidence type="ECO:0000256" key="3">
    <source>
        <dbReference type="ARBA" id="ARBA00022989"/>
    </source>
</evidence>
<comment type="caution">
    <text evidence="6">The sequence shown here is derived from an EMBL/GenBank/DDBJ whole genome shotgun (WGS) entry which is preliminary data.</text>
</comment>
<dbReference type="EMBL" id="JRWG01000002">
    <property type="protein sequence ID" value="KXO00755.1"/>
    <property type="molecule type" value="Genomic_DNA"/>
</dbReference>
<feature type="transmembrane region" description="Helical" evidence="5">
    <location>
        <begin position="40"/>
        <end position="63"/>
    </location>
</feature>
<gene>
    <name evidence="6" type="ORF">LS48_05095</name>
</gene>
<evidence type="ECO:0000313" key="7">
    <source>
        <dbReference type="Proteomes" id="UP000070138"/>
    </source>
</evidence>
<comment type="subcellular location">
    <subcellularLocation>
        <location evidence="1">Membrane</location>
        <topology evidence="1">Multi-pass membrane protein</topology>
    </subcellularLocation>
</comment>
<evidence type="ECO:0008006" key="8">
    <source>
        <dbReference type="Google" id="ProtNLM"/>
    </source>
</evidence>
<evidence type="ECO:0000313" key="6">
    <source>
        <dbReference type="EMBL" id="KXO00755.1"/>
    </source>
</evidence>
<evidence type="ECO:0000256" key="4">
    <source>
        <dbReference type="ARBA" id="ARBA00023136"/>
    </source>
</evidence>
<keyword evidence="7" id="KW-1185">Reference proteome</keyword>
<dbReference type="STRING" id="1548749.LS48_05095"/>